<feature type="transmembrane region" description="Helical" evidence="2">
    <location>
        <begin position="31"/>
        <end position="50"/>
    </location>
</feature>
<dbReference type="EMBL" id="AOJH01000062">
    <property type="protein sequence ID" value="EMA63265.1"/>
    <property type="molecule type" value="Genomic_DNA"/>
</dbReference>
<evidence type="ECO:0000313" key="4">
    <source>
        <dbReference type="Proteomes" id="UP000011546"/>
    </source>
</evidence>
<keyword evidence="2" id="KW-1133">Transmembrane helix</keyword>
<organism evidence="3 4">
    <name type="scientific">Halorubrum kocurii JCM 14978</name>
    <dbReference type="NCBI Taxonomy" id="1230456"/>
    <lineage>
        <taxon>Archaea</taxon>
        <taxon>Methanobacteriati</taxon>
        <taxon>Methanobacteriota</taxon>
        <taxon>Stenosarchaea group</taxon>
        <taxon>Halobacteria</taxon>
        <taxon>Halobacteriales</taxon>
        <taxon>Haloferacaceae</taxon>
        <taxon>Halorubrum</taxon>
    </lineage>
</organism>
<name>M0P370_9EURY</name>
<evidence type="ECO:0000256" key="2">
    <source>
        <dbReference type="SAM" id="Phobius"/>
    </source>
</evidence>
<dbReference type="PATRIC" id="fig|1230456.3.peg.1984"/>
<keyword evidence="4" id="KW-1185">Reference proteome</keyword>
<sequence length="54" mass="5759">MTVNSPIRPREPAERRGSGPRVRRSPVGAKLTVLLALAVLVLLALIFGLVRGLA</sequence>
<accession>M0P370</accession>
<keyword evidence="2" id="KW-0812">Transmembrane</keyword>
<comment type="caution">
    <text evidence="3">The sequence shown here is derived from an EMBL/GenBank/DDBJ whole genome shotgun (WGS) entry which is preliminary data.</text>
</comment>
<protein>
    <submittedName>
        <fullName evidence="3">Uncharacterized protein</fullName>
    </submittedName>
</protein>
<feature type="region of interest" description="Disordered" evidence="1">
    <location>
        <begin position="1"/>
        <end position="25"/>
    </location>
</feature>
<evidence type="ECO:0000256" key="1">
    <source>
        <dbReference type="SAM" id="MobiDB-lite"/>
    </source>
</evidence>
<dbReference type="Proteomes" id="UP000011546">
    <property type="component" value="Unassembled WGS sequence"/>
</dbReference>
<keyword evidence="2" id="KW-0472">Membrane</keyword>
<reference evidence="3 4" key="1">
    <citation type="journal article" date="2014" name="PLoS Genet.">
        <title>Phylogenetically driven sequencing of extremely halophilic archaea reveals strategies for static and dynamic osmo-response.</title>
        <authorList>
            <person name="Becker E.A."/>
            <person name="Seitzer P.M."/>
            <person name="Tritt A."/>
            <person name="Larsen D."/>
            <person name="Krusor M."/>
            <person name="Yao A.I."/>
            <person name="Wu D."/>
            <person name="Madern D."/>
            <person name="Eisen J.A."/>
            <person name="Darling A.E."/>
            <person name="Facciotti M.T."/>
        </authorList>
    </citation>
    <scope>NUCLEOTIDE SEQUENCE [LARGE SCALE GENOMIC DNA]</scope>
    <source>
        <strain evidence="3 4">JCM 14978</strain>
    </source>
</reference>
<proteinExistence type="predicted"/>
<gene>
    <name evidence="3" type="ORF">C468_10021</name>
</gene>
<evidence type="ECO:0000313" key="3">
    <source>
        <dbReference type="EMBL" id="EMA63265.1"/>
    </source>
</evidence>
<feature type="compositionally biased region" description="Basic and acidic residues" evidence="1">
    <location>
        <begin position="8"/>
        <end position="17"/>
    </location>
</feature>
<dbReference type="STRING" id="1230456.C468_10021"/>
<dbReference type="AlphaFoldDB" id="M0P370"/>